<name>A0A074ZCP9_OPIVI</name>
<dbReference type="GeneID" id="20322900"/>
<protein>
    <submittedName>
        <fullName evidence="1">Uncharacterized protein</fullName>
    </submittedName>
</protein>
<dbReference type="CTD" id="20322900"/>
<reference evidence="1 2" key="1">
    <citation type="submission" date="2013-11" db="EMBL/GenBank/DDBJ databases">
        <title>Opisthorchis viverrini - life in the bile duct.</title>
        <authorList>
            <person name="Young N.D."/>
            <person name="Nagarajan N."/>
            <person name="Lin S.J."/>
            <person name="Korhonen P.K."/>
            <person name="Jex A.R."/>
            <person name="Hall R.S."/>
            <person name="Safavi-Hemami H."/>
            <person name="Kaewkong W."/>
            <person name="Bertrand D."/>
            <person name="Gao S."/>
            <person name="Seet Q."/>
            <person name="Wongkham S."/>
            <person name="Teh B.T."/>
            <person name="Wongkham C."/>
            <person name="Intapan P.M."/>
            <person name="Maleewong W."/>
            <person name="Yang X."/>
            <person name="Hu M."/>
            <person name="Wang Z."/>
            <person name="Hofmann A."/>
            <person name="Sternberg P.W."/>
            <person name="Tan P."/>
            <person name="Wang J."/>
            <person name="Gasser R.B."/>
        </authorList>
    </citation>
    <scope>NUCLEOTIDE SEQUENCE [LARGE SCALE GENOMIC DNA]</scope>
</reference>
<organism evidence="1 2">
    <name type="scientific">Opisthorchis viverrini</name>
    <name type="common">Southeast Asian liver fluke</name>
    <dbReference type="NCBI Taxonomy" id="6198"/>
    <lineage>
        <taxon>Eukaryota</taxon>
        <taxon>Metazoa</taxon>
        <taxon>Spiralia</taxon>
        <taxon>Lophotrochozoa</taxon>
        <taxon>Platyhelminthes</taxon>
        <taxon>Trematoda</taxon>
        <taxon>Digenea</taxon>
        <taxon>Opisthorchiida</taxon>
        <taxon>Opisthorchiata</taxon>
        <taxon>Opisthorchiidae</taxon>
        <taxon>Opisthorchis</taxon>
    </lineage>
</organism>
<sequence>MSVVRTRPLPLDFPCLGLGNLAISQPSCFLRVAWQLGTGRVLQLRGFFYNSFYSIRLSVETLEIRLLVTSPHRDHDQCKKDSYWEVDKYRVFTQSTDPVSILPVVKARNCLLEGLWFEPSPRHLDCSCLSLGNLAVSQPLCLLQVTCQQSAEVNARKQELHFPSRTIYGVKKAYHWVSKDACIRLQ</sequence>
<dbReference type="RefSeq" id="XP_009172865.1">
    <property type="nucleotide sequence ID" value="XM_009174601.1"/>
</dbReference>
<accession>A0A074ZCP9</accession>
<gene>
    <name evidence="1" type="ORF">T265_08721</name>
</gene>
<evidence type="ECO:0000313" key="1">
    <source>
        <dbReference type="EMBL" id="KER23397.1"/>
    </source>
</evidence>
<dbReference type="KEGG" id="ovi:T265_08721"/>
<evidence type="ECO:0000313" key="2">
    <source>
        <dbReference type="Proteomes" id="UP000054324"/>
    </source>
</evidence>
<proteinExistence type="predicted"/>
<dbReference type="OrthoDB" id="3945418at2759"/>
<dbReference type="AlphaFoldDB" id="A0A074ZCP9"/>
<dbReference type="EMBL" id="KL596851">
    <property type="protein sequence ID" value="KER23397.1"/>
    <property type="molecule type" value="Genomic_DNA"/>
</dbReference>
<dbReference type="Proteomes" id="UP000054324">
    <property type="component" value="Unassembled WGS sequence"/>
</dbReference>
<keyword evidence="2" id="KW-1185">Reference proteome</keyword>